<dbReference type="Gene3D" id="3.20.20.190">
    <property type="entry name" value="Phosphatidylinositol (PI) phosphodiesterase"/>
    <property type="match status" value="1"/>
</dbReference>
<protein>
    <recommendedName>
        <fullName evidence="1">GP-PDE domain-containing protein</fullName>
    </recommendedName>
</protein>
<dbReference type="SUPFAM" id="SSF51695">
    <property type="entry name" value="PLC-like phosphodiesterases"/>
    <property type="match status" value="1"/>
</dbReference>
<dbReference type="EMBL" id="CP097118">
    <property type="protein sequence ID" value="USS88164.1"/>
    <property type="molecule type" value="Genomic_DNA"/>
</dbReference>
<accession>A0ABY5BSR8</accession>
<reference evidence="2" key="1">
    <citation type="submission" date="2022-05" db="EMBL/GenBank/DDBJ databases">
        <authorList>
            <person name="Oliphant S.A."/>
            <person name="Watson-Haigh N.S."/>
            <person name="Sumby K.M."/>
            <person name="Gardner J.M."/>
            <person name="Jiranek V."/>
        </authorList>
    </citation>
    <scope>NUCLEOTIDE SEQUENCE</scope>
    <source>
        <strain evidence="2">KI11_C11</strain>
    </source>
</reference>
<evidence type="ECO:0000313" key="2">
    <source>
        <dbReference type="EMBL" id="USS88164.1"/>
    </source>
</evidence>
<evidence type="ECO:0000313" key="3">
    <source>
        <dbReference type="Proteomes" id="UP001057025"/>
    </source>
</evidence>
<dbReference type="InterPro" id="IPR017946">
    <property type="entry name" value="PLC-like_Pdiesterase_TIM-brl"/>
</dbReference>
<dbReference type="Proteomes" id="UP001057025">
    <property type="component" value="Chromosome"/>
</dbReference>
<keyword evidence="3" id="KW-1185">Reference proteome</keyword>
<dbReference type="RefSeq" id="WP_252797450.1">
    <property type="nucleotide sequence ID" value="NZ_CP097118.1"/>
</dbReference>
<dbReference type="PROSITE" id="PS51704">
    <property type="entry name" value="GP_PDE"/>
    <property type="match status" value="1"/>
</dbReference>
<dbReference type="Pfam" id="PF03009">
    <property type="entry name" value="GDPD"/>
    <property type="match status" value="1"/>
</dbReference>
<organism evidence="2 3">
    <name type="scientific">Fructilactobacillus hinvesii</name>
    <dbReference type="NCBI Taxonomy" id="2940300"/>
    <lineage>
        <taxon>Bacteria</taxon>
        <taxon>Bacillati</taxon>
        <taxon>Bacillota</taxon>
        <taxon>Bacilli</taxon>
        <taxon>Lactobacillales</taxon>
        <taxon>Lactobacillaceae</taxon>
        <taxon>Fructilactobacillus</taxon>
    </lineage>
</organism>
<evidence type="ECO:0000259" key="1">
    <source>
        <dbReference type="PROSITE" id="PS51704"/>
    </source>
</evidence>
<proteinExistence type="predicted"/>
<dbReference type="InterPro" id="IPR030395">
    <property type="entry name" value="GP_PDE_dom"/>
</dbReference>
<sequence length="110" mass="12738">MGKIIYAHRFQVVRIPTVEQLVQTLNQHQLNVNFELKGTTDPHAQELVSKLVTKLQAQIKQIDTKLQVIISSFNPCLLIMMQRLAPQLTYALLLDQHSYLPNWELTVQFL</sequence>
<feature type="domain" description="GP-PDE" evidence="1">
    <location>
        <begin position="1"/>
        <end position="110"/>
    </location>
</feature>
<name>A0ABY5BSR8_9LACO</name>
<gene>
    <name evidence="2" type="ORF">M3M39_01385</name>
</gene>